<dbReference type="PANTHER" id="PTHR30514">
    <property type="entry name" value="GLUCOKINASE"/>
    <property type="match status" value="1"/>
</dbReference>
<dbReference type="Proteomes" id="UP000214975">
    <property type="component" value="Chromosome"/>
</dbReference>
<dbReference type="PROSITE" id="PS51464">
    <property type="entry name" value="SIS"/>
    <property type="match status" value="1"/>
</dbReference>
<evidence type="ECO:0000256" key="3">
    <source>
        <dbReference type="ARBA" id="ARBA00023163"/>
    </source>
</evidence>
<dbReference type="Gene3D" id="3.40.50.10490">
    <property type="entry name" value="Glucose-6-phosphate isomerase like protein, domain 1"/>
    <property type="match status" value="1"/>
</dbReference>
<name>A0A223I083_THETR</name>
<feature type="domain" description="SIS" evidence="5">
    <location>
        <begin position="108"/>
        <end position="249"/>
    </location>
</feature>
<dbReference type="InterPro" id="IPR036388">
    <property type="entry name" value="WH-like_DNA-bd_sf"/>
</dbReference>
<sequence length="250" mass="28649">MNFFDMVEKNRMNLNKDENELLKYIIEHTSKIKDMTIKDLSKATFTSTAGIIRFCKKLGFSGYSELKNNLYLTVANASIKPAEKYSGTIFDDIEKTKNLLNLQLIEEILELIYKAHRIDFYGEGSSRMVCIEMARRFMSIKKVSYYYDDTSIMYASAGTLTAQDLVFAISMTGETKQIIKAVNIAKSKNSTIVSLTNLSNNSLSNIADKSLFVFSNKYVINDIEITSRVPALVLMEYIFYNYLEKYIKEL</sequence>
<dbReference type="PANTHER" id="PTHR30514:SF21">
    <property type="entry name" value="RPIR-FAMILY TRANSCRIPTIONAL REGULATOR"/>
    <property type="match status" value="1"/>
</dbReference>
<evidence type="ECO:0000313" key="7">
    <source>
        <dbReference type="Proteomes" id="UP000214975"/>
    </source>
</evidence>
<dbReference type="Pfam" id="PF01418">
    <property type="entry name" value="HTH_6"/>
    <property type="match status" value="1"/>
</dbReference>
<dbReference type="InterPro" id="IPR047640">
    <property type="entry name" value="RpiR-like"/>
</dbReference>
<dbReference type="SUPFAM" id="SSF46689">
    <property type="entry name" value="Homeodomain-like"/>
    <property type="match status" value="1"/>
</dbReference>
<evidence type="ECO:0000256" key="1">
    <source>
        <dbReference type="ARBA" id="ARBA00023015"/>
    </source>
</evidence>
<organism evidence="6 7">
    <name type="scientific">Thermoanaerobacterium thermosaccharolyticum</name>
    <name type="common">Clostridium thermosaccharolyticum</name>
    <dbReference type="NCBI Taxonomy" id="1517"/>
    <lineage>
        <taxon>Bacteria</taxon>
        <taxon>Bacillati</taxon>
        <taxon>Bacillota</taxon>
        <taxon>Clostridia</taxon>
        <taxon>Thermoanaerobacterales</taxon>
        <taxon>Thermoanaerobacteraceae</taxon>
        <taxon>Thermoanaerobacterium</taxon>
    </lineage>
</organism>
<dbReference type="AlphaFoldDB" id="A0A223I083"/>
<dbReference type="InterPro" id="IPR000281">
    <property type="entry name" value="HTH_RpiR"/>
</dbReference>
<protein>
    <submittedName>
        <fullName evidence="6">Helix-turn-helix RpiR family protein</fullName>
    </submittedName>
</protein>
<dbReference type="GO" id="GO:0003677">
    <property type="term" value="F:DNA binding"/>
    <property type="evidence" value="ECO:0007669"/>
    <property type="project" value="UniProtKB-KW"/>
</dbReference>
<evidence type="ECO:0000259" key="5">
    <source>
        <dbReference type="PROSITE" id="PS51464"/>
    </source>
</evidence>
<dbReference type="CDD" id="cd05013">
    <property type="entry name" value="SIS_RpiR"/>
    <property type="match status" value="1"/>
</dbReference>
<dbReference type="SUPFAM" id="SSF53697">
    <property type="entry name" value="SIS domain"/>
    <property type="match status" value="1"/>
</dbReference>
<feature type="domain" description="HTH rpiR-type" evidence="4">
    <location>
        <begin position="1"/>
        <end position="77"/>
    </location>
</feature>
<evidence type="ECO:0000313" key="6">
    <source>
        <dbReference type="EMBL" id="AST57945.1"/>
    </source>
</evidence>
<dbReference type="InterPro" id="IPR001347">
    <property type="entry name" value="SIS_dom"/>
</dbReference>
<keyword evidence="3" id="KW-0804">Transcription</keyword>
<dbReference type="InterPro" id="IPR009057">
    <property type="entry name" value="Homeodomain-like_sf"/>
</dbReference>
<dbReference type="Pfam" id="PF01380">
    <property type="entry name" value="SIS"/>
    <property type="match status" value="1"/>
</dbReference>
<dbReference type="GO" id="GO:0097367">
    <property type="term" value="F:carbohydrate derivative binding"/>
    <property type="evidence" value="ECO:0007669"/>
    <property type="project" value="InterPro"/>
</dbReference>
<dbReference type="Gene3D" id="1.10.10.10">
    <property type="entry name" value="Winged helix-like DNA-binding domain superfamily/Winged helix DNA-binding domain"/>
    <property type="match status" value="1"/>
</dbReference>
<keyword evidence="2" id="KW-0238">DNA-binding</keyword>
<dbReference type="GO" id="GO:0003700">
    <property type="term" value="F:DNA-binding transcription factor activity"/>
    <property type="evidence" value="ECO:0007669"/>
    <property type="project" value="InterPro"/>
</dbReference>
<proteinExistence type="predicted"/>
<dbReference type="GO" id="GO:1901135">
    <property type="term" value="P:carbohydrate derivative metabolic process"/>
    <property type="evidence" value="ECO:0007669"/>
    <property type="project" value="InterPro"/>
</dbReference>
<keyword evidence="1" id="KW-0805">Transcription regulation</keyword>
<reference evidence="6 7" key="1">
    <citation type="submission" date="2016-08" db="EMBL/GenBank/DDBJ databases">
        <title>A novel genetic cassette of butanologenic Thermoanaerobacterium thermosaccharolyticum that directly convert cellulose to butanol.</title>
        <authorList>
            <person name="Li T."/>
            <person name="He J."/>
        </authorList>
    </citation>
    <scope>NUCLEOTIDE SEQUENCE [LARGE SCALE GENOMIC DNA]</scope>
    <source>
        <strain evidence="6 7">TG57</strain>
    </source>
</reference>
<dbReference type="PROSITE" id="PS51071">
    <property type="entry name" value="HTH_RPIR"/>
    <property type="match status" value="1"/>
</dbReference>
<evidence type="ECO:0000259" key="4">
    <source>
        <dbReference type="PROSITE" id="PS51071"/>
    </source>
</evidence>
<dbReference type="InterPro" id="IPR046348">
    <property type="entry name" value="SIS_dom_sf"/>
</dbReference>
<dbReference type="RefSeq" id="WP_094397457.1">
    <property type="nucleotide sequence ID" value="NZ_CP016893.1"/>
</dbReference>
<dbReference type="EMBL" id="CP016893">
    <property type="protein sequence ID" value="AST57945.1"/>
    <property type="molecule type" value="Genomic_DNA"/>
</dbReference>
<evidence type="ECO:0000256" key="2">
    <source>
        <dbReference type="ARBA" id="ARBA00023125"/>
    </source>
</evidence>
<dbReference type="InterPro" id="IPR035472">
    <property type="entry name" value="RpiR-like_SIS"/>
</dbReference>
<gene>
    <name evidence="6" type="ORF">Thert_01990</name>
</gene>
<accession>A0A223I083</accession>